<reference evidence="4 5" key="1">
    <citation type="journal article" date="2015" name="BMC Genomics">
        <title>Gene expression during zombie ant biting behavior reflects the complexity underlying fungal parasitic behavioral manipulation.</title>
        <authorList>
            <person name="de Bekker C."/>
            <person name="Ohm R.A."/>
            <person name="Loreto R.G."/>
            <person name="Sebastian A."/>
            <person name="Albert I."/>
            <person name="Merrow M."/>
            <person name="Brachmann A."/>
            <person name="Hughes D.P."/>
        </authorList>
    </citation>
    <scope>NUCLEOTIDE SEQUENCE [LARGE SCALE GENOMIC DNA]</scope>
    <source>
        <strain evidence="4 5">SC16a</strain>
    </source>
</reference>
<gene>
    <name evidence="4" type="ORF">XA68_14780</name>
</gene>
<protein>
    <submittedName>
        <fullName evidence="4">Uncharacterized protein</fullName>
    </submittedName>
</protein>
<evidence type="ECO:0000256" key="2">
    <source>
        <dbReference type="SAM" id="Phobius"/>
    </source>
</evidence>
<evidence type="ECO:0000313" key="5">
    <source>
        <dbReference type="Proteomes" id="UP000037136"/>
    </source>
</evidence>
<comment type="caution">
    <text evidence="4">The sequence shown here is derived from an EMBL/GenBank/DDBJ whole genome shotgun (WGS) entry which is preliminary data.</text>
</comment>
<organism evidence="4 5">
    <name type="scientific">Ophiocordyceps unilateralis</name>
    <name type="common">Zombie-ant fungus</name>
    <name type="synonym">Torrubia unilateralis</name>
    <dbReference type="NCBI Taxonomy" id="268505"/>
    <lineage>
        <taxon>Eukaryota</taxon>
        <taxon>Fungi</taxon>
        <taxon>Dikarya</taxon>
        <taxon>Ascomycota</taxon>
        <taxon>Pezizomycotina</taxon>
        <taxon>Sordariomycetes</taxon>
        <taxon>Hypocreomycetidae</taxon>
        <taxon>Hypocreales</taxon>
        <taxon>Ophiocordycipitaceae</taxon>
        <taxon>Ophiocordyceps</taxon>
    </lineage>
</organism>
<name>A0A2A9P9M2_OPHUN</name>
<feature type="region of interest" description="Disordered" evidence="1">
    <location>
        <begin position="306"/>
        <end position="356"/>
    </location>
</feature>
<keyword evidence="5" id="KW-1185">Reference proteome</keyword>
<dbReference type="STRING" id="268505.A0A2A9P9M2"/>
<keyword evidence="3" id="KW-0732">Signal</keyword>
<dbReference type="Proteomes" id="UP000037136">
    <property type="component" value="Unassembled WGS sequence"/>
</dbReference>
<evidence type="ECO:0000256" key="1">
    <source>
        <dbReference type="SAM" id="MobiDB-lite"/>
    </source>
</evidence>
<feature type="region of interest" description="Disordered" evidence="1">
    <location>
        <begin position="255"/>
        <end position="291"/>
    </location>
</feature>
<reference evidence="4 5" key="2">
    <citation type="journal article" date="2017" name="Sci. Rep.">
        <title>Ant-infecting Ophiocordyceps genomes reveal a high diversity of potential behavioral manipulation genes and a possible major role for enterotoxins.</title>
        <authorList>
            <person name="de Bekker C."/>
            <person name="Ohm R.A."/>
            <person name="Evans H.C."/>
            <person name="Brachmann A."/>
            <person name="Hughes D.P."/>
        </authorList>
    </citation>
    <scope>NUCLEOTIDE SEQUENCE [LARGE SCALE GENOMIC DNA]</scope>
    <source>
        <strain evidence="4 5">SC16a</strain>
    </source>
</reference>
<dbReference type="AlphaFoldDB" id="A0A2A9P9M2"/>
<accession>A0A2A9P9M2</accession>
<dbReference type="OrthoDB" id="4499262at2759"/>
<feature type="transmembrane region" description="Helical" evidence="2">
    <location>
        <begin position="223"/>
        <end position="247"/>
    </location>
</feature>
<evidence type="ECO:0000313" key="4">
    <source>
        <dbReference type="EMBL" id="PFH57617.1"/>
    </source>
</evidence>
<evidence type="ECO:0000256" key="3">
    <source>
        <dbReference type="SAM" id="SignalP"/>
    </source>
</evidence>
<sequence length="394" mass="41357">MKTALICLSGLAAAHAAGEQYGIVTLSLVPRYSVAGAVPESGRSGPVPRAIGDGTCRQGSHNCLDVGHADQCCDNDSYCYVNRNREPRCCPVGSNCIDDSPCKSDSFYCRQPAARSALDGCCGRLCPQTSHYLCPQSLGGRCCPYGAECQAGGNCLQTKTTMTTSSWPMPSPTAADSGCTSRQTRCADGTGCCSHDQQCTRVSQTAFCASSSPSDRGLSRGTLVGIGVGAAAAMGVMTAAAAWLCFYSRRRRQDDGKDKDATALSTLSPRLRPLTGDYSGPNPVSGPYTETAVPSATRLLGGLPRAVPTRPHGPGDIAAPVEMESSSVVGRRRSGVDNDSPPLKSPQAAQPTDTTEGRFELYGCEAYKLPHVAFYHVPDTPPSCRSTDESDSTR</sequence>
<keyword evidence="2" id="KW-0472">Membrane</keyword>
<feature type="signal peptide" evidence="3">
    <location>
        <begin position="1"/>
        <end position="16"/>
    </location>
</feature>
<keyword evidence="2" id="KW-0812">Transmembrane</keyword>
<dbReference type="EMBL" id="LAZP02000385">
    <property type="protein sequence ID" value="PFH57617.1"/>
    <property type="molecule type" value="Genomic_DNA"/>
</dbReference>
<feature type="chain" id="PRO_5012812205" evidence="3">
    <location>
        <begin position="17"/>
        <end position="394"/>
    </location>
</feature>
<keyword evidence="2" id="KW-1133">Transmembrane helix</keyword>
<proteinExistence type="predicted"/>